<dbReference type="SMR" id="A0A3B6TP14"/>
<dbReference type="PANTHER" id="PTHR38926">
    <property type="entry name" value="F-BOX DOMAIN CONTAINING PROTEIN, EXPRESSED"/>
    <property type="match status" value="1"/>
</dbReference>
<dbReference type="Gramene" id="TraesCS7D02G203600.1">
    <property type="protein sequence ID" value="TraesCS7D02G203600.1"/>
    <property type="gene ID" value="TraesCS7D02G203600"/>
</dbReference>
<dbReference type="Gene3D" id="1.20.1280.50">
    <property type="match status" value="1"/>
</dbReference>
<dbReference type="OMA" id="NHEDYED"/>
<dbReference type="Gramene" id="TraesWEE_scaffold_034570_01G000300.1">
    <property type="protein sequence ID" value="TraesWEE_scaffold_034570_01G000300.1"/>
    <property type="gene ID" value="TraesWEE_scaffold_034570_01G000300"/>
</dbReference>
<dbReference type="OrthoDB" id="647451at2759"/>
<evidence type="ECO:0000313" key="4">
    <source>
        <dbReference type="Proteomes" id="UP000019116"/>
    </source>
</evidence>
<feature type="compositionally biased region" description="Pro residues" evidence="1">
    <location>
        <begin position="1"/>
        <end position="14"/>
    </location>
</feature>
<dbReference type="Gene3D" id="3.80.10.10">
    <property type="entry name" value="Ribonuclease Inhibitor"/>
    <property type="match status" value="1"/>
</dbReference>
<dbReference type="Gramene" id="TraesLDM7D03G04348690.1">
    <property type="protein sequence ID" value="TraesLDM7D03G04348690.1"/>
    <property type="gene ID" value="TraesLDM7D03G04348690"/>
</dbReference>
<feature type="compositionally biased region" description="Basic residues" evidence="1">
    <location>
        <begin position="16"/>
        <end position="26"/>
    </location>
</feature>
<dbReference type="Gramene" id="TraesLAC7D03G04289250.1">
    <property type="protein sequence ID" value="TraesLAC7D03G04289250.1"/>
    <property type="gene ID" value="TraesLAC7D03G04289250"/>
</dbReference>
<evidence type="ECO:0000259" key="2">
    <source>
        <dbReference type="PROSITE" id="PS50181"/>
    </source>
</evidence>
<dbReference type="Gramene" id="TraesCAD_scaffold_013138_01G000300.1">
    <property type="protein sequence ID" value="TraesCAD_scaffold_013138_01G000300.1"/>
    <property type="gene ID" value="TraesCAD_scaffold_013138_01G000300"/>
</dbReference>
<dbReference type="InterPro" id="IPR036047">
    <property type="entry name" value="F-box-like_dom_sf"/>
</dbReference>
<dbReference type="PANTHER" id="PTHR38926:SF43">
    <property type="entry name" value="F-BOX DOMAIN-CONTAINING PROTEIN"/>
    <property type="match status" value="1"/>
</dbReference>
<sequence>MQPPSLHQPPPPATPRGRKGRASRRRDRTWHVTVFNHMPVPWERDWADLPQDAISCILRKLDQVELLLGGAAAVCRSWRRIARHEPELWRCIDARDLPAVPPFGWQAVRTNLVRSALRLSAGQCEVFAAELFDDDLFLFLGEQAPLLKRLYLIKCYYVSKKVFAKVMRKFPLLEELELSMWFGSTEMLEIVAEACPRLKHFSLIKKDRFYKPADDGNAFAIAKMHELRSLYLDSNRLTHKGLTVILDGCPHLEHLNVFECKYLKMDDDLLEKCSRVNMAGPRYSLPYLPCSCCWSPDYPNHEDYEDYREDSYYYIGDHIDDDDLAEHERLLDVKGMRRYLP</sequence>
<proteinExistence type="predicted"/>
<keyword evidence="4" id="KW-1185">Reference proteome</keyword>
<dbReference type="Gramene" id="TraesSTA7D03G04335840.1">
    <property type="protein sequence ID" value="TraesSTA7D03G04335840.1"/>
    <property type="gene ID" value="TraesSTA7D03G04335840"/>
</dbReference>
<dbReference type="Gramene" id="TraesCS7D03G0454400.1">
    <property type="protein sequence ID" value="TraesCS7D03G0454400.1.CDS"/>
    <property type="gene ID" value="TraesCS7D03G0454400"/>
</dbReference>
<feature type="region of interest" description="Disordered" evidence="1">
    <location>
        <begin position="1"/>
        <end position="26"/>
    </location>
</feature>
<gene>
    <name evidence="3" type="primary">LOC123166975</name>
</gene>
<dbReference type="Gramene" id="TraesPARA_EIv1.0_2551010.1">
    <property type="protein sequence ID" value="TraesPARA_EIv1.0_2551010.1.CDS"/>
    <property type="gene ID" value="TraesPARA_EIv1.0_2551010"/>
</dbReference>
<dbReference type="EnsemblPlants" id="TraesCS7D02G203600.1">
    <property type="protein sequence ID" value="TraesCS7D02G203600.1"/>
    <property type="gene ID" value="TraesCS7D02G203600"/>
</dbReference>
<dbReference type="Gramene" id="TraesJAG7D03G04325370.1">
    <property type="protein sequence ID" value="TraesJAG7D03G04325370.1"/>
    <property type="gene ID" value="TraesJAG7D03G04325370"/>
</dbReference>
<dbReference type="SUPFAM" id="SSF81383">
    <property type="entry name" value="F-box domain"/>
    <property type="match status" value="1"/>
</dbReference>
<evidence type="ECO:0000313" key="3">
    <source>
        <dbReference type="EnsemblPlants" id="TraesCS7D02G203600.1"/>
    </source>
</evidence>
<dbReference type="PROSITE" id="PS50181">
    <property type="entry name" value="FBOX"/>
    <property type="match status" value="1"/>
</dbReference>
<dbReference type="Gramene" id="TraesROB_scaffold_011215_01G000700.1">
    <property type="protein sequence ID" value="TraesROB_scaffold_011215_01G000700.1"/>
    <property type="gene ID" value="TraesROB_scaffold_011215_01G000700"/>
</dbReference>
<dbReference type="SUPFAM" id="SSF52047">
    <property type="entry name" value="RNI-like"/>
    <property type="match status" value="1"/>
</dbReference>
<dbReference type="STRING" id="4565.A0A3B6TP14"/>
<evidence type="ECO:0000256" key="1">
    <source>
        <dbReference type="SAM" id="MobiDB-lite"/>
    </source>
</evidence>
<dbReference type="Gramene" id="TraesARI7D03G04417670.1">
    <property type="protein sequence ID" value="TraesARI7D03G04417670.1"/>
    <property type="gene ID" value="TraesARI7D03G04417670"/>
</dbReference>
<dbReference type="InterPro" id="IPR032675">
    <property type="entry name" value="LRR_dom_sf"/>
</dbReference>
<name>A0A3B6TP14_WHEAT</name>
<dbReference type="GeneID" id="123166975"/>
<dbReference type="GO" id="GO:1905761">
    <property type="term" value="F:SCF ubiquitin ligase complex binding"/>
    <property type="evidence" value="ECO:0000318"/>
    <property type="project" value="GO_Central"/>
</dbReference>
<dbReference type="Proteomes" id="UP000019116">
    <property type="component" value="Chromosome 7D"/>
</dbReference>
<dbReference type="AlphaFoldDB" id="A0A3B6TP14"/>
<reference evidence="3" key="2">
    <citation type="submission" date="2018-10" db="UniProtKB">
        <authorList>
            <consortium name="EnsemblPlants"/>
        </authorList>
    </citation>
    <scope>IDENTIFICATION</scope>
</reference>
<dbReference type="Pfam" id="PF12937">
    <property type="entry name" value="F-box-like"/>
    <property type="match status" value="1"/>
</dbReference>
<dbReference type="Gramene" id="TraesJUL7D03G04385930.1">
    <property type="protein sequence ID" value="TraesJUL7D03G04385930.1"/>
    <property type="gene ID" value="TraesJUL7D03G04385930"/>
</dbReference>
<dbReference type="RefSeq" id="XP_044440757.1">
    <property type="nucleotide sequence ID" value="XM_044584822.1"/>
</dbReference>
<dbReference type="InterPro" id="IPR001810">
    <property type="entry name" value="F-box_dom"/>
</dbReference>
<accession>A0A3B6TP14</accession>
<organism evidence="3">
    <name type="scientific">Triticum aestivum</name>
    <name type="common">Wheat</name>
    <dbReference type="NCBI Taxonomy" id="4565"/>
    <lineage>
        <taxon>Eukaryota</taxon>
        <taxon>Viridiplantae</taxon>
        <taxon>Streptophyta</taxon>
        <taxon>Embryophyta</taxon>
        <taxon>Tracheophyta</taxon>
        <taxon>Spermatophyta</taxon>
        <taxon>Magnoliopsida</taxon>
        <taxon>Liliopsida</taxon>
        <taxon>Poales</taxon>
        <taxon>Poaceae</taxon>
        <taxon>BOP clade</taxon>
        <taxon>Pooideae</taxon>
        <taxon>Triticodae</taxon>
        <taxon>Triticeae</taxon>
        <taxon>Triticinae</taxon>
        <taxon>Triticum</taxon>
    </lineage>
</organism>
<feature type="domain" description="F-box" evidence="2">
    <location>
        <begin position="43"/>
        <end position="92"/>
    </location>
</feature>
<reference evidence="3" key="1">
    <citation type="submission" date="2018-08" db="EMBL/GenBank/DDBJ databases">
        <authorList>
            <person name="Rossello M."/>
        </authorList>
    </citation>
    <scope>NUCLEOTIDE SEQUENCE [LARGE SCALE GENOMIC DNA]</scope>
    <source>
        <strain evidence="3">cv. Chinese Spring</strain>
    </source>
</reference>
<protein>
    <recommendedName>
        <fullName evidence="2">F-box domain-containing protein</fullName>
    </recommendedName>
</protein>
<dbReference type="Gramene" id="TraesSYM7D03G04395300.1">
    <property type="protein sequence ID" value="TraesSYM7D03G04395300.1"/>
    <property type="gene ID" value="TraesSYM7D03G04395300"/>
</dbReference>
<dbReference type="Gramene" id="TraesCLE_scaffold_027246_01G000400.1">
    <property type="protein sequence ID" value="TraesCLE_scaffold_027246_01G000400.1"/>
    <property type="gene ID" value="TraesCLE_scaffold_027246_01G000400"/>
</dbReference>